<dbReference type="OrthoDB" id="3598281at2759"/>
<dbReference type="PANTHER" id="PTHR36681:SF3">
    <property type="entry name" value="NUCLEAR GTPASE, GERMINAL CENTER-ASSOCIATED, TANDEM DUPLICATE 3"/>
    <property type="match status" value="1"/>
</dbReference>
<evidence type="ECO:0008006" key="4">
    <source>
        <dbReference type="Google" id="ProtNLM"/>
    </source>
</evidence>
<dbReference type="STRING" id="47428.A0A284QZN7"/>
<accession>A0A284QZN7</accession>
<evidence type="ECO:0000313" key="2">
    <source>
        <dbReference type="EMBL" id="SJL01928.1"/>
    </source>
</evidence>
<evidence type="ECO:0000256" key="1">
    <source>
        <dbReference type="SAM" id="MobiDB-lite"/>
    </source>
</evidence>
<feature type="compositionally biased region" description="Polar residues" evidence="1">
    <location>
        <begin position="1"/>
        <end position="16"/>
    </location>
</feature>
<dbReference type="Proteomes" id="UP000219338">
    <property type="component" value="Unassembled WGS sequence"/>
</dbReference>
<organism evidence="2 3">
    <name type="scientific">Armillaria ostoyae</name>
    <name type="common">Armillaria root rot fungus</name>
    <dbReference type="NCBI Taxonomy" id="47428"/>
    <lineage>
        <taxon>Eukaryota</taxon>
        <taxon>Fungi</taxon>
        <taxon>Dikarya</taxon>
        <taxon>Basidiomycota</taxon>
        <taxon>Agaricomycotina</taxon>
        <taxon>Agaricomycetes</taxon>
        <taxon>Agaricomycetidae</taxon>
        <taxon>Agaricales</taxon>
        <taxon>Marasmiineae</taxon>
        <taxon>Physalacriaceae</taxon>
        <taxon>Armillaria</taxon>
    </lineage>
</organism>
<proteinExistence type="predicted"/>
<evidence type="ECO:0000313" key="3">
    <source>
        <dbReference type="Proteomes" id="UP000219338"/>
    </source>
</evidence>
<feature type="compositionally biased region" description="Basic and acidic residues" evidence="1">
    <location>
        <begin position="407"/>
        <end position="424"/>
    </location>
</feature>
<feature type="region of interest" description="Disordered" evidence="1">
    <location>
        <begin position="372"/>
        <end position="429"/>
    </location>
</feature>
<protein>
    <recommendedName>
        <fullName evidence="4">G domain-containing protein</fullName>
    </recommendedName>
</protein>
<dbReference type="EMBL" id="FUEG01000003">
    <property type="protein sequence ID" value="SJL01928.1"/>
    <property type="molecule type" value="Genomic_DNA"/>
</dbReference>
<keyword evidence="3" id="KW-1185">Reference proteome</keyword>
<feature type="compositionally biased region" description="Basic and acidic residues" evidence="1">
    <location>
        <begin position="385"/>
        <end position="394"/>
    </location>
</feature>
<dbReference type="PANTHER" id="PTHR36681">
    <property type="entry name" value="NUCLEAR GTPASE, GERMINAL CENTER-ASSOCIATED, TANDEM DUPLICATE 3"/>
    <property type="match status" value="1"/>
</dbReference>
<dbReference type="AlphaFoldDB" id="A0A284QZN7"/>
<feature type="region of interest" description="Disordered" evidence="1">
    <location>
        <begin position="1"/>
        <end position="32"/>
    </location>
</feature>
<gene>
    <name evidence="2" type="ORF">ARMOST_05252</name>
</gene>
<reference evidence="3" key="1">
    <citation type="journal article" date="2017" name="Nat. Ecol. Evol.">
        <title>Genome expansion and lineage-specific genetic innovations in the forest pathogenic fungi Armillaria.</title>
        <authorList>
            <person name="Sipos G."/>
            <person name="Prasanna A.N."/>
            <person name="Walter M.C."/>
            <person name="O'Connor E."/>
            <person name="Balint B."/>
            <person name="Krizsan K."/>
            <person name="Kiss B."/>
            <person name="Hess J."/>
            <person name="Varga T."/>
            <person name="Slot J."/>
            <person name="Riley R."/>
            <person name="Boka B."/>
            <person name="Rigling D."/>
            <person name="Barry K."/>
            <person name="Lee J."/>
            <person name="Mihaltcheva S."/>
            <person name="LaButti K."/>
            <person name="Lipzen A."/>
            <person name="Waldron R."/>
            <person name="Moloney N.M."/>
            <person name="Sperisen C."/>
            <person name="Kredics L."/>
            <person name="Vagvoelgyi C."/>
            <person name="Patrignani A."/>
            <person name="Fitzpatrick D."/>
            <person name="Nagy I."/>
            <person name="Doyle S."/>
            <person name="Anderson J.B."/>
            <person name="Grigoriev I.V."/>
            <person name="Gueldener U."/>
            <person name="Muensterkoetter M."/>
            <person name="Nagy L.G."/>
        </authorList>
    </citation>
    <scope>NUCLEOTIDE SEQUENCE [LARGE SCALE GENOMIC DNA]</scope>
    <source>
        <strain evidence="3">C18/9</strain>
    </source>
</reference>
<feature type="region of interest" description="Disordered" evidence="1">
    <location>
        <begin position="72"/>
        <end position="101"/>
    </location>
</feature>
<name>A0A284QZN7_ARMOS</name>
<sequence>MNSKENQSMALRTNAVTIKPEPQEFTMPNPLASSINIHPASVVSNGVKPEPGTADDVARVFLERGLPVPFYVQESASSTTGTPKAEPETRQDAPLGSSSSRLEAQRPAMLYSVYNSASDVPYSPEGALQEGLGMVKSIEQGLGKLQLGSKLRQDVWHRELENLRGQTTPKTLIAISTGAGKSSILNAILDGMHIFRNCVANPHISPVQTTSCPRVECEASVALLAIKVQADTGSIACTAVVTEIAYHNKPTVDADVSFLTAAEWKEELSVLLQDLVDEDGTIKRSNDLKSDAGVAWQKVGAAYEAGFRTFLTPVEVHAVYPSISQETLVRMTPDEIIARDPKIAAILGTTKKIVARNSKEFTAEIAKYIDSKDQSRGKKDKKNKRSAEKEEKKGQTIMEKIQAATKKNGEKTAKKPSGDKESNPKDAPALWPLIRQVNVRCAAKALSTGTVLVDLPGKVFFFPFNPI</sequence>